<dbReference type="AlphaFoldDB" id="A0A6N9ZFZ8"/>
<comment type="caution">
    <text evidence="2">The sequence shown here is derived from an EMBL/GenBank/DDBJ whole genome shotgun (WGS) entry which is preliminary data.</text>
</comment>
<keyword evidence="1" id="KW-0472">Membrane</keyword>
<evidence type="ECO:0000313" key="2">
    <source>
        <dbReference type="EMBL" id="NEH91758.1"/>
    </source>
</evidence>
<sequence>MGRNGPFYVSVFTLLALTAVVGLVVEISRLPEGWQSSMCRNDGCTVQQWVSATSGWAGFVAAMIGAYFVFHQLAEQRKQTSFALGDGEPTFEILRRGRSERSAIFRITNWNRRTVVLRAASFRSQHSSPKPKRLVRFPTKKPRVIDGDIYQISENGNLSKMGKVPGWLDRQAGPISAEFWFSFVEQGKDTAMHIETDVEVEVIIDYFFTGDDPTSRSFKVRMRLSELVPSELFG</sequence>
<gene>
    <name evidence="2" type="ORF">GR206_12035</name>
</gene>
<name>A0A6N9ZFZ8_9HYPH</name>
<accession>A0A6N9ZFZ8</accession>
<dbReference type="RefSeq" id="WP_163877767.1">
    <property type="nucleotide sequence ID" value="NZ_WUEP01000007.1"/>
</dbReference>
<reference evidence="2 3" key="1">
    <citation type="submission" date="2019-12" db="EMBL/GenBank/DDBJ databases">
        <title>Rhizobium genotypes associated with high levels of biological nitrogen fixation by grain legumes in a temperate-maritime cropping system.</title>
        <authorList>
            <person name="Maluk M."/>
            <person name="Francesc Ferrando Molina F."/>
            <person name="Lopez Del Egido L."/>
            <person name="Lafos M."/>
            <person name="Langarica-Fuentes A."/>
            <person name="Gebre Yohannes G."/>
            <person name="Young M.W."/>
            <person name="Martin P."/>
            <person name="Gantlett R."/>
            <person name="Kenicer G."/>
            <person name="Hawes C."/>
            <person name="Begg G.S."/>
            <person name="Quilliam R.S."/>
            <person name="Squire G.R."/>
            <person name="Poole P.S."/>
            <person name="Young P.W."/>
            <person name="Iannetta P.M."/>
            <person name="James E.K."/>
        </authorList>
    </citation>
    <scope>NUCLEOTIDE SEQUENCE [LARGE SCALE GENOMIC DNA]</scope>
    <source>
        <strain evidence="2 3">JHI2449</strain>
    </source>
</reference>
<keyword evidence="1" id="KW-1133">Transmembrane helix</keyword>
<keyword evidence="1" id="KW-0812">Transmembrane</keyword>
<proteinExistence type="predicted"/>
<dbReference type="Proteomes" id="UP000468864">
    <property type="component" value="Unassembled WGS sequence"/>
</dbReference>
<feature type="transmembrane region" description="Helical" evidence="1">
    <location>
        <begin position="48"/>
        <end position="70"/>
    </location>
</feature>
<organism evidence="2 3">
    <name type="scientific">Rhizobium laguerreae</name>
    <dbReference type="NCBI Taxonomy" id="1076926"/>
    <lineage>
        <taxon>Bacteria</taxon>
        <taxon>Pseudomonadati</taxon>
        <taxon>Pseudomonadota</taxon>
        <taxon>Alphaproteobacteria</taxon>
        <taxon>Hyphomicrobiales</taxon>
        <taxon>Rhizobiaceae</taxon>
        <taxon>Rhizobium/Agrobacterium group</taxon>
        <taxon>Rhizobium</taxon>
    </lineage>
</organism>
<dbReference type="EMBL" id="WUEP01000007">
    <property type="protein sequence ID" value="NEH91758.1"/>
    <property type="molecule type" value="Genomic_DNA"/>
</dbReference>
<protein>
    <submittedName>
        <fullName evidence="2">Uncharacterized protein</fullName>
    </submittedName>
</protein>
<feature type="transmembrane region" description="Helical" evidence="1">
    <location>
        <begin position="7"/>
        <end position="28"/>
    </location>
</feature>
<evidence type="ECO:0000313" key="3">
    <source>
        <dbReference type="Proteomes" id="UP000468864"/>
    </source>
</evidence>
<evidence type="ECO:0000256" key="1">
    <source>
        <dbReference type="SAM" id="Phobius"/>
    </source>
</evidence>